<dbReference type="PANTHER" id="PTHR15407">
    <property type="entry name" value="FUKUTIN-RELATED"/>
    <property type="match status" value="1"/>
</dbReference>
<evidence type="ECO:0000256" key="6">
    <source>
        <dbReference type="SAM" id="Phobius"/>
    </source>
</evidence>
<protein>
    <submittedName>
        <fullName evidence="8">LPS biosynthesis protein</fullName>
    </submittedName>
</protein>
<evidence type="ECO:0000313" key="9">
    <source>
        <dbReference type="Proteomes" id="UP000195602"/>
    </source>
</evidence>
<accession>A0AA91T3G3</accession>
<keyword evidence="3 6" id="KW-1133">Transmembrane helix</keyword>
<reference evidence="8 9" key="1">
    <citation type="submission" date="2017-04" db="EMBL/GenBank/DDBJ databases">
        <title>Draft genome of the yeast Clavispora lusitaniae type strain CBS 6936.</title>
        <authorList>
            <person name="Durrens P."/>
            <person name="Klopp C."/>
            <person name="Biteau N."/>
            <person name="Fitton-Ouhabi V."/>
            <person name="Dementhon K."/>
            <person name="Accoceberry I."/>
            <person name="Sherman D.J."/>
            <person name="Noel T."/>
        </authorList>
    </citation>
    <scope>NUCLEOTIDE SEQUENCE [LARGE SCALE GENOMIC DNA]</scope>
    <source>
        <strain evidence="8 9">CBS 6936</strain>
    </source>
</reference>
<dbReference type="AlphaFoldDB" id="A0AA91T3G3"/>
<proteinExistence type="predicted"/>
<dbReference type="InterPro" id="IPR009644">
    <property type="entry name" value="FKTN/MNN4/W02B3.4-1"/>
</dbReference>
<organism evidence="8 9">
    <name type="scientific">Clavispora lusitaniae</name>
    <name type="common">Candida lusitaniae</name>
    <dbReference type="NCBI Taxonomy" id="36911"/>
    <lineage>
        <taxon>Eukaryota</taxon>
        <taxon>Fungi</taxon>
        <taxon>Dikarya</taxon>
        <taxon>Ascomycota</taxon>
        <taxon>Saccharomycotina</taxon>
        <taxon>Pichiomycetes</taxon>
        <taxon>Metschnikowiaceae</taxon>
        <taxon>Clavispora</taxon>
    </lineage>
</organism>
<dbReference type="Proteomes" id="UP000195602">
    <property type="component" value="Unassembled WGS sequence"/>
</dbReference>
<evidence type="ECO:0000259" key="7">
    <source>
        <dbReference type="Pfam" id="PF04991"/>
    </source>
</evidence>
<name>A0AA91T3G3_CLALS</name>
<dbReference type="GO" id="GO:0016020">
    <property type="term" value="C:membrane"/>
    <property type="evidence" value="ECO:0007669"/>
    <property type="project" value="UniProtKB-SubCell"/>
</dbReference>
<evidence type="ECO:0000256" key="2">
    <source>
        <dbReference type="ARBA" id="ARBA00022692"/>
    </source>
</evidence>
<comment type="caution">
    <text evidence="8">The sequence shown here is derived from an EMBL/GenBank/DDBJ whole genome shotgun (WGS) entry which is preliminary data.</text>
</comment>
<keyword evidence="4 6" id="KW-0472">Membrane</keyword>
<feature type="domain" description="LicD/FKTN/FKRP nucleotidyltransferase" evidence="7">
    <location>
        <begin position="492"/>
        <end position="613"/>
    </location>
</feature>
<gene>
    <name evidence="8" type="ORF">A9F13_03g03377</name>
</gene>
<evidence type="ECO:0000256" key="1">
    <source>
        <dbReference type="ARBA" id="ARBA00004167"/>
    </source>
</evidence>
<feature type="transmembrane region" description="Helical" evidence="6">
    <location>
        <begin position="101"/>
        <end position="119"/>
    </location>
</feature>
<feature type="compositionally biased region" description="Low complexity" evidence="5">
    <location>
        <begin position="32"/>
        <end position="44"/>
    </location>
</feature>
<evidence type="ECO:0000313" key="8">
    <source>
        <dbReference type="EMBL" id="OVF10186.1"/>
    </source>
</evidence>
<dbReference type="Pfam" id="PF04991">
    <property type="entry name" value="LicD"/>
    <property type="match status" value="1"/>
</dbReference>
<keyword evidence="2 6" id="KW-0812">Transmembrane</keyword>
<dbReference type="KEGG" id="clus:A9F13_03g03377"/>
<dbReference type="EMBL" id="LYUB02000003">
    <property type="protein sequence ID" value="OVF10186.1"/>
    <property type="molecule type" value="Genomic_DNA"/>
</dbReference>
<comment type="subcellular location">
    <subcellularLocation>
        <location evidence="1">Membrane</location>
        <topology evidence="1">Single-pass membrane protein</topology>
    </subcellularLocation>
</comment>
<sequence>MPKTHALTANFHPPKPQQHLSSGHEKVPTKNTAATTESTTESTTLSPQLPTAITVSSQSSSQLQSSQSSLNGHSTVTQFTAFTSNTHPIGMFVRLRKPTRVALLALALVSAYASVYFLLSTPRDRLLLNLSIWYDKITSSSVALDTDAVFNEAVQALMHENIKSDKTHTFDFLEPDYSPPVEVEVPEYFVDPSAARPPVQPFDPRLTLWAYMHWARTHAGEKMPFHWADWVDLSAVHKYVFVANKPSCKELFTLAPKEAGDSPMMPVWQYCHEDGASPVGLRISRFPSAQTRENARLLGKLHLFHGAPPPAKVVFLTNGHGAYHVDVAGTNSLDNGLLHNGVVEGVLEDLKSNEKNKNEHNNNNNNEGNVRANVLEAYGALLAQAPTVPHAEIPAQLALDPSWFEVDAAREAQRIEQQPRDAMAAAYAASLRHSLRTPNPPKSFNEARFLNSDPSRLLGDHHDWRFFDGLTLHTDRQVVALHRLLKNYLHFCRAHGLVTWIAHGSLLSWYWNGMAFPWDADTDVQMPLRDLHRLAREFNQTLVVENVGHDHNSDPTNENSQNVTFGGMAAFFVDVGSSITVRSRANGMNNIDARFIDIHTGLYVDITGLAVSDVAAPERYHTGPGGAVANRAAHVYNCRNHHFTSLDELSPLVVAGVQNQLGHVPSQFGAILDHEYGVAALKSRTYRGYVYLDSLRVWSAESNVRERVGAKENKRDAANPWSLLQREDYVRLLSHAWLLREYMATRSFTGYHEAQMRRLLWGRVADYTAHAQEYARSPATNAAMWGDFFMGKVARDAWDYGREVRKTLEMAKLYGEKKSSASSAPSVPPAA</sequence>
<dbReference type="GO" id="GO:0009100">
    <property type="term" value="P:glycoprotein metabolic process"/>
    <property type="evidence" value="ECO:0007669"/>
    <property type="project" value="UniProtKB-ARBA"/>
</dbReference>
<dbReference type="InterPro" id="IPR007074">
    <property type="entry name" value="LicD/FKTN/FKRP_NTP_transf"/>
</dbReference>
<dbReference type="PANTHER" id="PTHR15407:SF28">
    <property type="entry name" value="RIBITOL-5-PHOSPHATE TRANSFERASE FKTN"/>
    <property type="match status" value="1"/>
</dbReference>
<evidence type="ECO:0000256" key="5">
    <source>
        <dbReference type="SAM" id="MobiDB-lite"/>
    </source>
</evidence>
<evidence type="ECO:0000256" key="3">
    <source>
        <dbReference type="ARBA" id="ARBA00022989"/>
    </source>
</evidence>
<evidence type="ECO:0000256" key="4">
    <source>
        <dbReference type="ARBA" id="ARBA00023136"/>
    </source>
</evidence>
<feature type="region of interest" description="Disordered" evidence="5">
    <location>
        <begin position="1"/>
        <end position="50"/>
    </location>
</feature>